<feature type="signal peptide" evidence="1">
    <location>
        <begin position="1"/>
        <end position="20"/>
    </location>
</feature>
<reference evidence="2 3" key="1">
    <citation type="submission" date="2018-01" db="EMBL/GenBank/DDBJ databases">
        <title>Harnessing the power of phylogenomics to disentangle the directionality and signatures of interkingdom host jumping in the parasitic fungal genus Tolypocladium.</title>
        <authorList>
            <person name="Quandt C.A."/>
            <person name="Patterson W."/>
            <person name="Spatafora J.W."/>
        </authorList>
    </citation>
    <scope>NUCLEOTIDE SEQUENCE [LARGE SCALE GENOMIC DNA]</scope>
    <source>
        <strain evidence="2 3">NRBC 100945</strain>
    </source>
</reference>
<feature type="chain" id="PRO_5015546548" description="Six-bladed beta-propeller, TolB-like protein" evidence="1">
    <location>
        <begin position="21"/>
        <end position="350"/>
    </location>
</feature>
<dbReference type="PANTHER" id="PTHR42060">
    <property type="entry name" value="NHL REPEAT-CONTAINING PROTEIN-RELATED"/>
    <property type="match status" value="1"/>
</dbReference>
<dbReference type="SUPFAM" id="SSF63829">
    <property type="entry name" value="Calcium-dependent phosphotriesterase"/>
    <property type="match status" value="1"/>
</dbReference>
<dbReference type="PANTHER" id="PTHR42060:SF1">
    <property type="entry name" value="NHL REPEAT-CONTAINING PROTEIN"/>
    <property type="match status" value="1"/>
</dbReference>
<accession>A0A2S4KUA0</accession>
<dbReference type="Proteomes" id="UP000237481">
    <property type="component" value="Unassembled WGS sequence"/>
</dbReference>
<evidence type="ECO:0000313" key="2">
    <source>
        <dbReference type="EMBL" id="POR33737.1"/>
    </source>
</evidence>
<dbReference type="AlphaFoldDB" id="A0A2S4KUA0"/>
<dbReference type="Gene3D" id="2.120.10.30">
    <property type="entry name" value="TolB, C-terminal domain"/>
    <property type="match status" value="1"/>
</dbReference>
<protein>
    <recommendedName>
        <fullName evidence="4">Six-bladed beta-propeller, TolB-like protein</fullName>
    </recommendedName>
</protein>
<dbReference type="EMBL" id="PKSG01000656">
    <property type="protein sequence ID" value="POR33737.1"/>
    <property type="molecule type" value="Genomic_DNA"/>
</dbReference>
<evidence type="ECO:0008006" key="4">
    <source>
        <dbReference type="Google" id="ProtNLM"/>
    </source>
</evidence>
<keyword evidence="3" id="KW-1185">Reference proteome</keyword>
<evidence type="ECO:0000313" key="3">
    <source>
        <dbReference type="Proteomes" id="UP000237481"/>
    </source>
</evidence>
<organism evidence="2 3">
    <name type="scientific">Tolypocladium paradoxum</name>
    <dbReference type="NCBI Taxonomy" id="94208"/>
    <lineage>
        <taxon>Eukaryota</taxon>
        <taxon>Fungi</taxon>
        <taxon>Dikarya</taxon>
        <taxon>Ascomycota</taxon>
        <taxon>Pezizomycotina</taxon>
        <taxon>Sordariomycetes</taxon>
        <taxon>Hypocreomycetidae</taxon>
        <taxon>Hypocreales</taxon>
        <taxon>Ophiocordycipitaceae</taxon>
        <taxon>Tolypocladium</taxon>
    </lineage>
</organism>
<name>A0A2S4KUA0_9HYPO</name>
<keyword evidence="1" id="KW-0732">Signal</keyword>
<dbReference type="InterPro" id="IPR011042">
    <property type="entry name" value="6-blade_b-propeller_TolB-like"/>
</dbReference>
<dbReference type="OrthoDB" id="9977941at2759"/>
<comment type="caution">
    <text evidence="2">The sequence shown here is derived from an EMBL/GenBank/DDBJ whole genome shotgun (WGS) entry which is preliminary data.</text>
</comment>
<gene>
    <name evidence="2" type="ORF">TPAR_06057</name>
</gene>
<evidence type="ECO:0000256" key="1">
    <source>
        <dbReference type="SAM" id="SignalP"/>
    </source>
</evidence>
<sequence>MRAFASSLLLGLVAFTETLASPATHKGSIPLPQRLLHQFPLGTWVENIWVRPNGNLLLSTSTPNASVYQVSKPWTKSPEVTLVHTFSEYVDRLIGIGESTPDKYVVVGSRFTSAELTGKPINGTWATMELDFARDTNRPSFRLIAAMPEANLLQSIASLPHDPATVLISDQFLHSPGQVWRLDTRTGKYSLAIKDLPELNTTNKVTDVGINGIKIRGNQAYWANSDANIIYRLKIDRTGAPARGAKPEVVSYFAGAVYDDFTFGPCDEDWIWATGNADNRLFAIRADGKTVVVLGNGTDSVFPSPTAAGFGKRHDKNILYVSGRDKELPVNGKYQVGGWVRAVDTTGFRF</sequence>
<dbReference type="STRING" id="94208.A0A2S4KUA0"/>
<dbReference type="InterPro" id="IPR052998">
    <property type="entry name" value="Hetero-Diels-Alderase-like"/>
</dbReference>
<proteinExistence type="predicted"/>